<reference evidence="2 3" key="1">
    <citation type="submission" date="2024-07" db="EMBL/GenBank/DDBJ databases">
        <authorList>
            <person name="Thanompreechachai J."/>
            <person name="Duangmal K."/>
        </authorList>
    </citation>
    <scope>NUCLEOTIDE SEQUENCE [LARGE SCALE GENOMIC DNA]</scope>
    <source>
        <strain evidence="2 3">TBRC 1896</strain>
    </source>
</reference>
<organism evidence="2 3">
    <name type="scientific">Kineococcus mangrovi</name>
    <dbReference type="NCBI Taxonomy" id="1660183"/>
    <lineage>
        <taxon>Bacteria</taxon>
        <taxon>Bacillati</taxon>
        <taxon>Actinomycetota</taxon>
        <taxon>Actinomycetes</taxon>
        <taxon>Kineosporiales</taxon>
        <taxon>Kineosporiaceae</taxon>
        <taxon>Kineococcus</taxon>
    </lineage>
</organism>
<keyword evidence="3" id="KW-1185">Reference proteome</keyword>
<accession>A0ABV4HWQ5</accession>
<protein>
    <recommendedName>
        <fullName evidence="4">Fluoride ion transporter CrcB</fullName>
    </recommendedName>
</protein>
<feature type="transmembrane region" description="Helical" evidence="1">
    <location>
        <begin position="12"/>
        <end position="38"/>
    </location>
</feature>
<sequence>MSSRQLLPEEVGVTVLGRLLLVGLGAGGLVGGTTGAVLGSGGTLGSWDAVFVYLGVLTGFLAGLLTQAVTALVVHVVHRRVPWDSVLRTALLPPVLGSGAVALAVSDPLPPDLAFAGAVAAVSLAAAAARATVRWCLAPYLLPLW</sequence>
<evidence type="ECO:0000313" key="3">
    <source>
        <dbReference type="Proteomes" id="UP001566476"/>
    </source>
</evidence>
<evidence type="ECO:0008006" key="4">
    <source>
        <dbReference type="Google" id="ProtNLM"/>
    </source>
</evidence>
<keyword evidence="1" id="KW-0472">Membrane</keyword>
<dbReference type="RefSeq" id="WP_370716895.1">
    <property type="nucleotide sequence ID" value="NZ_JBGGTQ010000001.1"/>
</dbReference>
<comment type="caution">
    <text evidence="2">The sequence shown here is derived from an EMBL/GenBank/DDBJ whole genome shotgun (WGS) entry which is preliminary data.</text>
</comment>
<dbReference type="Proteomes" id="UP001566476">
    <property type="component" value="Unassembled WGS sequence"/>
</dbReference>
<feature type="transmembrane region" description="Helical" evidence="1">
    <location>
        <begin position="86"/>
        <end position="106"/>
    </location>
</feature>
<feature type="transmembrane region" description="Helical" evidence="1">
    <location>
        <begin position="50"/>
        <end position="74"/>
    </location>
</feature>
<dbReference type="EMBL" id="JBGGTQ010000001">
    <property type="protein sequence ID" value="MEZ0490851.1"/>
    <property type="molecule type" value="Genomic_DNA"/>
</dbReference>
<feature type="transmembrane region" description="Helical" evidence="1">
    <location>
        <begin position="112"/>
        <end position="133"/>
    </location>
</feature>
<evidence type="ECO:0000313" key="2">
    <source>
        <dbReference type="EMBL" id="MEZ0490851.1"/>
    </source>
</evidence>
<keyword evidence="1" id="KW-1133">Transmembrane helix</keyword>
<evidence type="ECO:0000256" key="1">
    <source>
        <dbReference type="SAM" id="Phobius"/>
    </source>
</evidence>
<gene>
    <name evidence="2" type="ORF">AB2L28_01195</name>
</gene>
<proteinExistence type="predicted"/>
<name>A0ABV4HWQ5_9ACTN</name>
<keyword evidence="1" id="KW-0812">Transmembrane</keyword>